<dbReference type="Pfam" id="PF00092">
    <property type="entry name" value="VWA"/>
    <property type="match status" value="1"/>
</dbReference>
<proteinExistence type="predicted"/>
<organism evidence="3 4">
    <name type="scientific">Flavonifractor plautii</name>
    <name type="common">Fusobacterium plautii</name>
    <dbReference type="NCBI Taxonomy" id="292800"/>
    <lineage>
        <taxon>Bacteria</taxon>
        <taxon>Bacillati</taxon>
        <taxon>Bacillota</taxon>
        <taxon>Clostridia</taxon>
        <taxon>Eubacteriales</taxon>
        <taxon>Oscillospiraceae</taxon>
        <taxon>Flavonifractor</taxon>
    </lineage>
</organism>
<comment type="caution">
    <text evidence="3">The sequence shown here is derived from an EMBL/GenBank/DDBJ whole genome shotgun (WGS) entry which is preliminary data.</text>
</comment>
<dbReference type="EMBL" id="WKPR01000009">
    <property type="protein sequence ID" value="MSB19945.1"/>
    <property type="molecule type" value="Genomic_DNA"/>
</dbReference>
<feature type="compositionally biased region" description="Basic and acidic residues" evidence="1">
    <location>
        <begin position="303"/>
        <end position="312"/>
    </location>
</feature>
<dbReference type="RefSeq" id="WP_172697670.1">
    <property type="nucleotide sequence ID" value="NZ_WKPR01000009.1"/>
</dbReference>
<feature type="region of interest" description="Disordered" evidence="1">
    <location>
        <begin position="262"/>
        <end position="395"/>
    </location>
</feature>
<sequence length="726" mass="80564">MSKKEIRVLELAMARKARQSELQDFINNSSFQAVMRKTVAFLTDDRSDRIQLKISTGDASFTDGRAITVGMEDYFFSPEFSRYEWVSIFKALLAHEVQHINSSNFKDIKDIMKKYTAMMTGKGIPDQLLGKIAKDMLNIMEDGRIENIIVHKLPGYKMPLILMNQGTADLSTLEEKADTPGEEFLDFVNSSLCYVKTGRRPYGISVYAGTRFEKEYEAVLPYFDLAVDARSSKDCKDLCLKVLKSTADYFAELLKAEIDQQKAAGNSGGKGDPGEGDGSGDYEYTSNGECEYNDSPNGSVSERAAKEAEGGKSGKKAGKKDEDKDDKGKKRGKGDKEGKDGNGGKDGKEDGDADGKDGENGDSANKTGRNALRMPRDPSSRSNTENWTDDFSGDGAEDYDVRELTADELQALRQGVMDELDAVEKENKVEKSKEEVTREKIAERYSGEYTRSFLELFPVIPNTALPSEVERAGRKLENDVERVLRVKRTEKRNMRVGQVCARDLYRVGMRDPHVFMRKGQPMKADLATFLLLDNSGSMGSQGARTKVNGRDVYLDKSTLSRTAAGIIERGLSKFTAMKISLFDVSGSQIRHATLKKFDERSTGSKCYNSQPGVGIGGGNKDGYSIRVATADLMARREAKKVLVVLSDGLPSDYNGGTRAGLNDVREAVREARRKGVIVIPIMFGRASDREQMKDNFSYMYGQFISCDPIDITDEFTKLFTKLIQTA</sequence>
<protein>
    <submittedName>
        <fullName evidence="3">VWA domain-containing protein</fullName>
    </submittedName>
</protein>
<dbReference type="SUPFAM" id="SSF53300">
    <property type="entry name" value="vWA-like"/>
    <property type="match status" value="1"/>
</dbReference>
<dbReference type="InterPro" id="IPR036465">
    <property type="entry name" value="vWFA_dom_sf"/>
</dbReference>
<dbReference type="PROSITE" id="PS50234">
    <property type="entry name" value="VWFA"/>
    <property type="match status" value="1"/>
</dbReference>
<dbReference type="Gene3D" id="3.40.50.410">
    <property type="entry name" value="von Willebrand factor, type A domain"/>
    <property type="match status" value="1"/>
</dbReference>
<dbReference type="AlphaFoldDB" id="A0A6I2R134"/>
<name>A0A6I2R134_FLAPL</name>
<dbReference type="InterPro" id="IPR051928">
    <property type="entry name" value="NorD/CobT"/>
</dbReference>
<feature type="domain" description="VWFA" evidence="2">
    <location>
        <begin position="527"/>
        <end position="693"/>
    </location>
</feature>
<dbReference type="SMART" id="SM00327">
    <property type="entry name" value="VWA"/>
    <property type="match status" value="1"/>
</dbReference>
<evidence type="ECO:0000256" key="1">
    <source>
        <dbReference type="SAM" id="MobiDB-lite"/>
    </source>
</evidence>
<dbReference type="PANTHER" id="PTHR41248:SF1">
    <property type="entry name" value="NORD PROTEIN"/>
    <property type="match status" value="1"/>
</dbReference>
<evidence type="ECO:0000313" key="3">
    <source>
        <dbReference type="EMBL" id="MSB19945.1"/>
    </source>
</evidence>
<accession>A0A6I2R134</accession>
<dbReference type="Proteomes" id="UP000434475">
    <property type="component" value="Unassembled WGS sequence"/>
</dbReference>
<feature type="compositionally biased region" description="Polar residues" evidence="1">
    <location>
        <begin position="284"/>
        <end position="300"/>
    </location>
</feature>
<reference evidence="3 4" key="1">
    <citation type="journal article" date="2019" name="Nat. Med.">
        <title>A library of human gut bacterial isolates paired with longitudinal multiomics data enables mechanistic microbiome research.</title>
        <authorList>
            <person name="Poyet M."/>
            <person name="Groussin M."/>
            <person name="Gibbons S.M."/>
            <person name="Avila-Pacheco J."/>
            <person name="Jiang X."/>
            <person name="Kearney S.M."/>
            <person name="Perrotta A.R."/>
            <person name="Berdy B."/>
            <person name="Zhao S."/>
            <person name="Lieberman T.D."/>
            <person name="Swanson P.K."/>
            <person name="Smith M."/>
            <person name="Roesemann S."/>
            <person name="Alexander J.E."/>
            <person name="Rich S.A."/>
            <person name="Livny J."/>
            <person name="Vlamakis H."/>
            <person name="Clish C."/>
            <person name="Bullock K."/>
            <person name="Deik A."/>
            <person name="Scott J."/>
            <person name="Pierce K.A."/>
            <person name="Xavier R.J."/>
            <person name="Alm E.J."/>
        </authorList>
    </citation>
    <scope>NUCLEOTIDE SEQUENCE [LARGE SCALE GENOMIC DNA]</scope>
    <source>
        <strain evidence="3 4">BIOML-A2</strain>
    </source>
</reference>
<evidence type="ECO:0000313" key="4">
    <source>
        <dbReference type="Proteomes" id="UP000434475"/>
    </source>
</evidence>
<gene>
    <name evidence="3" type="ORF">GKE97_10505</name>
</gene>
<feature type="compositionally biased region" description="Basic and acidic residues" evidence="1">
    <location>
        <begin position="319"/>
        <end position="359"/>
    </location>
</feature>
<dbReference type="InterPro" id="IPR002035">
    <property type="entry name" value="VWF_A"/>
</dbReference>
<evidence type="ECO:0000259" key="2">
    <source>
        <dbReference type="PROSITE" id="PS50234"/>
    </source>
</evidence>
<dbReference type="PANTHER" id="PTHR41248">
    <property type="entry name" value="NORD PROTEIN"/>
    <property type="match status" value="1"/>
</dbReference>